<dbReference type="Proteomes" id="UP001060919">
    <property type="component" value="Chromosome"/>
</dbReference>
<feature type="domain" description="Sulfatase-modifying factor enzyme-like" evidence="1">
    <location>
        <begin position="398"/>
        <end position="632"/>
    </location>
</feature>
<accession>A0A915YLB8</accession>
<dbReference type="PANTHER" id="PTHR23150:SF19">
    <property type="entry name" value="FORMYLGLYCINE-GENERATING ENZYME"/>
    <property type="match status" value="1"/>
</dbReference>
<dbReference type="AlphaFoldDB" id="A0A915YLB8"/>
<dbReference type="InterPro" id="IPR005532">
    <property type="entry name" value="SUMF_dom"/>
</dbReference>
<dbReference type="KEGG" id="aup:AsAng_0059080"/>
<organism evidence="2 3">
    <name type="scientific">Aureispira anguillae</name>
    <dbReference type="NCBI Taxonomy" id="2864201"/>
    <lineage>
        <taxon>Bacteria</taxon>
        <taxon>Pseudomonadati</taxon>
        <taxon>Bacteroidota</taxon>
        <taxon>Saprospiria</taxon>
        <taxon>Saprospirales</taxon>
        <taxon>Saprospiraceae</taxon>
        <taxon>Aureispira</taxon>
    </lineage>
</organism>
<dbReference type="GO" id="GO:0120147">
    <property type="term" value="F:formylglycine-generating oxidase activity"/>
    <property type="evidence" value="ECO:0007669"/>
    <property type="project" value="TreeGrafter"/>
</dbReference>
<evidence type="ECO:0000313" key="3">
    <source>
        <dbReference type="Proteomes" id="UP001060919"/>
    </source>
</evidence>
<dbReference type="EMBL" id="AP026867">
    <property type="protein sequence ID" value="BDS15124.1"/>
    <property type="molecule type" value="Genomic_DNA"/>
</dbReference>
<dbReference type="RefSeq" id="WP_264790306.1">
    <property type="nucleotide sequence ID" value="NZ_AP026867.1"/>
</dbReference>
<name>A0A915YLB8_9BACT</name>
<keyword evidence="3" id="KW-1185">Reference proteome</keyword>
<dbReference type="InterPro" id="IPR042095">
    <property type="entry name" value="SUMF_sf"/>
</dbReference>
<feature type="domain" description="Sulfatase-modifying factor enzyme-like" evidence="1">
    <location>
        <begin position="651"/>
        <end position="878"/>
    </location>
</feature>
<dbReference type="SUPFAM" id="SSF56436">
    <property type="entry name" value="C-type lectin-like"/>
    <property type="match status" value="2"/>
</dbReference>
<gene>
    <name evidence="2" type="ORF">AsAng_0059080</name>
</gene>
<evidence type="ECO:0000259" key="1">
    <source>
        <dbReference type="Pfam" id="PF03781"/>
    </source>
</evidence>
<sequence length="883" mass="102093">MKSILYIILVHCICSSFILGNIPQKIYSITRQNLSADYYHQQADLWKKELDANAQNKEAWFNYFMAYKILFEKGKVDRFSYERINEALQKAIPQSFESNFAQYALTQDINALIKAYELAPKRYETYADLISYYETKGATSQVMDLCKKWLVSGEYSSGMLHWNYNALIGLDQNAVLLTAGDNHTHPLWLLQHGKNIRQDVQVLNLNLLTQSDYRNSMFNHLGIPTLVSNNKPDIVSHLIQNIHQQSLYLGVSVPKGLVKEYEEELYIIGLAFRHTTEAFNNITTLTNNYENKFLLDYLHTNLLDDISQDIVHQNNVNYLPAFLILYDYYQENNEWSKANTIKNLSLKIADAAQKGDDLRAYLNKSFKNRNSKPMIEISHREIEEGFMPLDYNLNLYASATEVSNEMYEAFLTDLLKRKEFEQLQAHKTYHSDWKSFLPTKHQNLSDDILFKNGAPNDKNTPIQNIRYESAVAFCDWLTTVYNNIEHKKKKFKRVQFRLPTEEEWMLAASSSSPNADTNTIFKQYQHKYPWKGLFVKNRQGCFLANFNNNNEEPCDDCKNATSPALDGAFFTTYIDAYFPNQYGLYNTIGNVAEMVQEKGVAKGGSWLHPYSISTIQAKQSYQKPRPYIGFRVFMEVIEEGNQNNVRKGMMGPPGTLHLQGKLYMDETEVTNLDWLEYMYWVEKNDTDNYRLVIPDSSVWVNSLPNSISFLKYLNHPAYFNYPAVGISHEQAKAYCQWRSKVVNEILLLNPNSLKRVGTVLYRLPTEKEWEYAAKGGLDKKQFPYGMESLINAKKEKKANLNWSSTESSPMKESMVTVPAYSYWPNAKGYYNMIGNVAEMIDQKGIAKGGSWHHNKHQSKIGNKISYDAATPWLGFRCICETNL</sequence>
<proteinExistence type="predicted"/>
<dbReference type="PANTHER" id="PTHR23150">
    <property type="entry name" value="SULFATASE MODIFYING FACTOR 1, 2"/>
    <property type="match status" value="1"/>
</dbReference>
<dbReference type="InterPro" id="IPR051043">
    <property type="entry name" value="Sulfatase_Mod_Factor_Kinase"/>
</dbReference>
<dbReference type="Pfam" id="PF03781">
    <property type="entry name" value="FGE-sulfatase"/>
    <property type="match status" value="2"/>
</dbReference>
<evidence type="ECO:0000313" key="2">
    <source>
        <dbReference type="EMBL" id="BDS15124.1"/>
    </source>
</evidence>
<reference evidence="2" key="1">
    <citation type="submission" date="2022-09" db="EMBL/GenBank/DDBJ databases">
        <title>Aureispira anguillicida sp. nov., isolated from Leptocephalus of Japanese eel Anguilla japonica.</title>
        <authorList>
            <person name="Yuasa K."/>
            <person name="Mekata T."/>
            <person name="Ikunari K."/>
        </authorList>
    </citation>
    <scope>NUCLEOTIDE SEQUENCE</scope>
    <source>
        <strain evidence="2">EL160426</strain>
    </source>
</reference>
<dbReference type="Gene3D" id="3.90.1580.10">
    <property type="entry name" value="paralog of FGE (formylglycine-generating enzyme)"/>
    <property type="match status" value="2"/>
</dbReference>
<dbReference type="InterPro" id="IPR016187">
    <property type="entry name" value="CTDL_fold"/>
</dbReference>
<protein>
    <submittedName>
        <fullName evidence="2">Formylglycine-generating enzyme family protein</fullName>
    </submittedName>
</protein>